<name>A0A7Y4JMG1_9BACT</name>
<feature type="region of interest" description="Disordered" evidence="1">
    <location>
        <begin position="21"/>
        <end position="40"/>
    </location>
</feature>
<dbReference type="AlphaFoldDB" id="A0A7Y4JMG1"/>
<feature type="chain" id="PRO_5031364747" description="SMP-30/Gluconolactonase/LRE-like region domain-containing protein" evidence="2">
    <location>
        <begin position="18"/>
        <end position="321"/>
    </location>
</feature>
<dbReference type="InterPro" id="IPR053224">
    <property type="entry name" value="Sensory_adhesion_molecule"/>
</dbReference>
<dbReference type="RefSeq" id="WP_171412046.1">
    <property type="nucleotide sequence ID" value="NZ_JABFJW010000007.1"/>
</dbReference>
<gene>
    <name evidence="4" type="ORF">HNS30_01760</name>
</gene>
<protein>
    <recommendedName>
        <fullName evidence="3">SMP-30/Gluconolactonase/LRE-like region domain-containing protein</fullName>
    </recommendedName>
</protein>
<dbReference type="PANTHER" id="PTHR31460">
    <property type="match status" value="1"/>
</dbReference>
<evidence type="ECO:0000259" key="3">
    <source>
        <dbReference type="Pfam" id="PF08450"/>
    </source>
</evidence>
<sequence length="321" mass="32980">MRPTRLLSLITCVSALAACTPPPEEPSGLTEKQLPGESFFPEGIASGPDGTLYFSSVGTGAIARARPGELGASVFVPGRPAFGVYGMAVDTAHDTLWACTYDDTLPPAQPSHLAAYSLTTGAQTLDLVMPGESGGCNDVILDAAGNVYATDSFANTIVRLPVGGSQLETWASDAAFEASEPGAFTLNGLAWDGGNTLYVVKTDTGDLFSIAIQPDGSAGAPVAIPVSPALETPDGLEWVDDGRLLVVENSAGRASLVTLAGGSGTKEVLANDFLEPTAAALTQEGAWVLESQLSILFGQPGIPSLPFRARRIAVPPAPLLP</sequence>
<evidence type="ECO:0000313" key="5">
    <source>
        <dbReference type="Proteomes" id="UP000528460"/>
    </source>
</evidence>
<dbReference type="Gene3D" id="2.120.10.30">
    <property type="entry name" value="TolB, C-terminal domain"/>
    <property type="match status" value="1"/>
</dbReference>
<dbReference type="EMBL" id="JABFJW010000007">
    <property type="protein sequence ID" value="NOK07774.1"/>
    <property type="molecule type" value="Genomic_DNA"/>
</dbReference>
<organism evidence="4 5">
    <name type="scientific">Corallococcus exercitus</name>
    <dbReference type="NCBI Taxonomy" id="2316736"/>
    <lineage>
        <taxon>Bacteria</taxon>
        <taxon>Pseudomonadati</taxon>
        <taxon>Myxococcota</taxon>
        <taxon>Myxococcia</taxon>
        <taxon>Myxococcales</taxon>
        <taxon>Cystobacterineae</taxon>
        <taxon>Myxococcaceae</taxon>
        <taxon>Corallococcus</taxon>
    </lineage>
</organism>
<dbReference type="PANTHER" id="PTHR31460:SF3">
    <property type="entry name" value="MESOCENTIN"/>
    <property type="match status" value="1"/>
</dbReference>
<dbReference type="InterPro" id="IPR011042">
    <property type="entry name" value="6-blade_b-propeller_TolB-like"/>
</dbReference>
<reference evidence="4 5" key="1">
    <citation type="submission" date="2020-05" db="EMBL/GenBank/DDBJ databases">
        <authorList>
            <person name="Whitworth D."/>
        </authorList>
    </citation>
    <scope>NUCLEOTIDE SEQUENCE [LARGE SCALE GENOMIC DNA]</scope>
    <source>
        <strain evidence="4 5">CA046A</strain>
    </source>
</reference>
<comment type="caution">
    <text evidence="4">The sequence shown here is derived from an EMBL/GenBank/DDBJ whole genome shotgun (WGS) entry which is preliminary data.</text>
</comment>
<evidence type="ECO:0000256" key="1">
    <source>
        <dbReference type="SAM" id="MobiDB-lite"/>
    </source>
</evidence>
<dbReference type="Proteomes" id="UP000528460">
    <property type="component" value="Unassembled WGS sequence"/>
</dbReference>
<evidence type="ECO:0000313" key="4">
    <source>
        <dbReference type="EMBL" id="NOK07774.1"/>
    </source>
</evidence>
<keyword evidence="2" id="KW-0732">Signal</keyword>
<dbReference type="Pfam" id="PF08450">
    <property type="entry name" value="SGL"/>
    <property type="match status" value="1"/>
</dbReference>
<evidence type="ECO:0000256" key="2">
    <source>
        <dbReference type="SAM" id="SignalP"/>
    </source>
</evidence>
<dbReference type="InterPro" id="IPR013658">
    <property type="entry name" value="SGL"/>
</dbReference>
<feature type="signal peptide" evidence="2">
    <location>
        <begin position="1"/>
        <end position="17"/>
    </location>
</feature>
<proteinExistence type="predicted"/>
<dbReference type="PROSITE" id="PS51257">
    <property type="entry name" value="PROKAR_LIPOPROTEIN"/>
    <property type="match status" value="1"/>
</dbReference>
<accession>A0A7Y4JMG1</accession>
<feature type="domain" description="SMP-30/Gluconolactonase/LRE-like region" evidence="3">
    <location>
        <begin position="41"/>
        <end position="263"/>
    </location>
</feature>
<dbReference type="SUPFAM" id="SSF63829">
    <property type="entry name" value="Calcium-dependent phosphotriesterase"/>
    <property type="match status" value="1"/>
</dbReference>